<accession>A0A8H8BRM7</accession>
<dbReference type="PANTHER" id="PTHR37488">
    <property type="entry name" value="DUF1275 DOMAIN-CONTAINING PROTEIN"/>
    <property type="match status" value="1"/>
</dbReference>
<evidence type="ECO:0000313" key="2">
    <source>
        <dbReference type="EMBL" id="KAG4422195.1"/>
    </source>
</evidence>
<evidence type="ECO:0000313" key="3">
    <source>
        <dbReference type="Proteomes" id="UP000664132"/>
    </source>
</evidence>
<gene>
    <name evidence="2" type="ORF">IFR04_004701</name>
</gene>
<feature type="transmembrane region" description="Helical" evidence="1">
    <location>
        <begin position="140"/>
        <end position="159"/>
    </location>
</feature>
<name>A0A8H8BRM7_9HELO</name>
<evidence type="ECO:0008006" key="4">
    <source>
        <dbReference type="Google" id="ProtNLM"/>
    </source>
</evidence>
<sequence length="285" mass="31096">MSSSRFEYPQESPAAPEDITQELESQQHPVEALVNLEKKSRLKHRLRDFFSENVREDALLETELLLLAFATGIQDATTFPDYQCFASNQTGNTVLLAVGAAGVTGDIFSMRNIGVSLALFVAGSWIMGQIGHLAGCRKRWWLILSSVLQTAMIFAASGIQYRFGVKENEHIIAMGVIALLAFSSGGQVAMARALLMPEITTAMATAAYVDLFLDVNLFGRANRSRDRRVLFLLSLFAGSFAGAFAYSRVGSAFALLISAIGKLVVTVGFVLNKRLEARQDVEMGD</sequence>
<keyword evidence="1" id="KW-0812">Transmembrane</keyword>
<feature type="transmembrane region" description="Helical" evidence="1">
    <location>
        <begin position="252"/>
        <end position="271"/>
    </location>
</feature>
<dbReference type="Proteomes" id="UP000664132">
    <property type="component" value="Unassembled WGS sequence"/>
</dbReference>
<feature type="transmembrane region" description="Helical" evidence="1">
    <location>
        <begin position="229"/>
        <end position="246"/>
    </location>
</feature>
<dbReference type="OrthoDB" id="5223589at2759"/>
<dbReference type="AlphaFoldDB" id="A0A8H8BRM7"/>
<proteinExistence type="predicted"/>
<keyword evidence="1" id="KW-0472">Membrane</keyword>
<dbReference type="PANTHER" id="PTHR37488:SF2">
    <property type="entry name" value="DUF1275 DOMAIN-CONTAINING PROTEIN"/>
    <property type="match status" value="1"/>
</dbReference>
<keyword evidence="3" id="KW-1185">Reference proteome</keyword>
<dbReference type="Pfam" id="PF06912">
    <property type="entry name" value="DUF1275"/>
    <property type="match status" value="1"/>
</dbReference>
<feature type="transmembrane region" description="Helical" evidence="1">
    <location>
        <begin position="171"/>
        <end position="193"/>
    </location>
</feature>
<dbReference type="EMBL" id="JAFJYH010000053">
    <property type="protein sequence ID" value="KAG4422195.1"/>
    <property type="molecule type" value="Genomic_DNA"/>
</dbReference>
<protein>
    <recommendedName>
        <fullName evidence="4">DUF1275 domain protein</fullName>
    </recommendedName>
</protein>
<keyword evidence="1" id="KW-1133">Transmembrane helix</keyword>
<dbReference type="InterPro" id="IPR010699">
    <property type="entry name" value="DUF1275"/>
</dbReference>
<reference evidence="2" key="1">
    <citation type="submission" date="2021-02" db="EMBL/GenBank/DDBJ databases">
        <title>Genome sequence Cadophora malorum strain M34.</title>
        <authorList>
            <person name="Stefanovic E."/>
            <person name="Vu D."/>
            <person name="Scully C."/>
            <person name="Dijksterhuis J."/>
            <person name="Roader J."/>
            <person name="Houbraken J."/>
        </authorList>
    </citation>
    <scope>NUCLEOTIDE SEQUENCE</scope>
    <source>
        <strain evidence="2">M34</strain>
    </source>
</reference>
<feature type="transmembrane region" description="Helical" evidence="1">
    <location>
        <begin position="113"/>
        <end position="134"/>
    </location>
</feature>
<organism evidence="2 3">
    <name type="scientific">Cadophora malorum</name>
    <dbReference type="NCBI Taxonomy" id="108018"/>
    <lineage>
        <taxon>Eukaryota</taxon>
        <taxon>Fungi</taxon>
        <taxon>Dikarya</taxon>
        <taxon>Ascomycota</taxon>
        <taxon>Pezizomycotina</taxon>
        <taxon>Leotiomycetes</taxon>
        <taxon>Helotiales</taxon>
        <taxon>Ploettnerulaceae</taxon>
        <taxon>Cadophora</taxon>
    </lineage>
</organism>
<evidence type="ECO:0000256" key="1">
    <source>
        <dbReference type="SAM" id="Phobius"/>
    </source>
</evidence>
<comment type="caution">
    <text evidence="2">The sequence shown here is derived from an EMBL/GenBank/DDBJ whole genome shotgun (WGS) entry which is preliminary data.</text>
</comment>